<dbReference type="OrthoDB" id="3543348at2759"/>
<evidence type="ECO:0000313" key="1">
    <source>
        <dbReference type="EMBL" id="TGO65887.1"/>
    </source>
</evidence>
<keyword evidence="2" id="KW-1185">Reference proteome</keyword>
<evidence type="ECO:0000313" key="2">
    <source>
        <dbReference type="Proteomes" id="UP000297452"/>
    </source>
</evidence>
<comment type="caution">
    <text evidence="1">The sequence shown here is derived from an EMBL/GenBank/DDBJ whole genome shotgun (WGS) entry which is preliminary data.</text>
</comment>
<organism evidence="1 2">
    <name type="scientific">Botryotinia narcissicola</name>
    <dbReference type="NCBI Taxonomy" id="278944"/>
    <lineage>
        <taxon>Eukaryota</taxon>
        <taxon>Fungi</taxon>
        <taxon>Dikarya</taxon>
        <taxon>Ascomycota</taxon>
        <taxon>Pezizomycotina</taxon>
        <taxon>Leotiomycetes</taxon>
        <taxon>Helotiales</taxon>
        <taxon>Sclerotiniaceae</taxon>
        <taxon>Botryotinia</taxon>
    </lineage>
</organism>
<gene>
    <name evidence="1" type="ORF">BOTNAR_0073g00120</name>
</gene>
<reference evidence="1 2" key="1">
    <citation type="submission" date="2017-12" db="EMBL/GenBank/DDBJ databases">
        <title>Comparative genomics of Botrytis spp.</title>
        <authorList>
            <person name="Valero-Jimenez C.A."/>
            <person name="Tapia P."/>
            <person name="Veloso J."/>
            <person name="Silva-Moreno E."/>
            <person name="Staats M."/>
            <person name="Valdes J.H."/>
            <person name="Van Kan J.A.L."/>
        </authorList>
    </citation>
    <scope>NUCLEOTIDE SEQUENCE [LARGE SCALE GENOMIC DNA]</scope>
    <source>
        <strain evidence="1 2">MUCL2120</strain>
    </source>
</reference>
<dbReference type="Proteomes" id="UP000297452">
    <property type="component" value="Unassembled WGS sequence"/>
</dbReference>
<dbReference type="EMBL" id="PQXJ01000073">
    <property type="protein sequence ID" value="TGO65887.1"/>
    <property type="molecule type" value="Genomic_DNA"/>
</dbReference>
<accession>A0A4Z1JAC3</accession>
<name>A0A4Z1JAC3_9HELO</name>
<sequence length="85" mass="9563">MCTRYQYTGRCWCDGRTGQVRVIESVKQDCTQKPPRGRCPNFKPKTFENEKCYGCIQAAAVAAAAEAATEAEAARILWGMRNGRW</sequence>
<protein>
    <submittedName>
        <fullName evidence="1">Uncharacterized protein</fullName>
    </submittedName>
</protein>
<proteinExistence type="predicted"/>
<dbReference type="AlphaFoldDB" id="A0A4Z1JAC3"/>